<evidence type="ECO:0000256" key="5">
    <source>
        <dbReference type="ARBA" id="ARBA00022840"/>
    </source>
</evidence>
<dbReference type="Proteomes" id="UP000268162">
    <property type="component" value="Unassembled WGS sequence"/>
</dbReference>
<protein>
    <submittedName>
        <fullName evidence="8">ATP-NAD kinase-like domain-containing protein</fullName>
    </submittedName>
</protein>
<organism evidence="8 9">
    <name type="scientific">Dimargaris cristalligena</name>
    <dbReference type="NCBI Taxonomy" id="215637"/>
    <lineage>
        <taxon>Eukaryota</taxon>
        <taxon>Fungi</taxon>
        <taxon>Fungi incertae sedis</taxon>
        <taxon>Zoopagomycota</taxon>
        <taxon>Kickxellomycotina</taxon>
        <taxon>Dimargaritomycetes</taxon>
        <taxon>Dimargaritales</taxon>
        <taxon>Dimargaritaceae</taxon>
        <taxon>Dimargaris</taxon>
    </lineage>
</organism>
<keyword evidence="9" id="KW-1185">Reference proteome</keyword>
<evidence type="ECO:0000313" key="9">
    <source>
        <dbReference type="Proteomes" id="UP000268162"/>
    </source>
</evidence>
<keyword evidence="7" id="KW-0520">NAD</keyword>
<keyword evidence="4 8" id="KW-0418">Kinase</keyword>
<dbReference type="PANTHER" id="PTHR20275">
    <property type="entry name" value="NAD KINASE"/>
    <property type="match status" value="1"/>
</dbReference>
<dbReference type="Pfam" id="PF20143">
    <property type="entry name" value="NAD_kinase_C"/>
    <property type="match status" value="1"/>
</dbReference>
<dbReference type="FunFam" id="2.60.200.30:FF:000009">
    <property type="entry name" value="Poly(P)/ATP NAD kinase"/>
    <property type="match status" value="1"/>
</dbReference>
<dbReference type="InterPro" id="IPR002504">
    <property type="entry name" value="NADK"/>
</dbReference>
<keyword evidence="6" id="KW-0521">NADP</keyword>
<dbReference type="GO" id="GO:0005524">
    <property type="term" value="F:ATP binding"/>
    <property type="evidence" value="ECO:0007669"/>
    <property type="project" value="UniProtKB-KW"/>
</dbReference>
<evidence type="ECO:0000256" key="6">
    <source>
        <dbReference type="ARBA" id="ARBA00022857"/>
    </source>
</evidence>
<evidence type="ECO:0000256" key="2">
    <source>
        <dbReference type="ARBA" id="ARBA00022679"/>
    </source>
</evidence>
<keyword evidence="3" id="KW-0547">Nucleotide-binding</keyword>
<keyword evidence="2" id="KW-0808">Transferase</keyword>
<gene>
    <name evidence="8" type="ORF">BJ085DRAFT_12721</name>
</gene>
<evidence type="ECO:0000256" key="7">
    <source>
        <dbReference type="ARBA" id="ARBA00023027"/>
    </source>
</evidence>
<dbReference type="InterPro" id="IPR016064">
    <property type="entry name" value="NAD/diacylglycerol_kinase_sf"/>
</dbReference>
<dbReference type="STRING" id="215637.A0A4P9ZPG0"/>
<evidence type="ECO:0000256" key="3">
    <source>
        <dbReference type="ARBA" id="ARBA00022741"/>
    </source>
</evidence>
<keyword evidence="5" id="KW-0067">ATP-binding</keyword>
<dbReference type="GO" id="GO:0006741">
    <property type="term" value="P:NADP+ biosynthetic process"/>
    <property type="evidence" value="ECO:0007669"/>
    <property type="project" value="InterPro"/>
</dbReference>
<dbReference type="EMBL" id="ML002934">
    <property type="protein sequence ID" value="RKP35197.1"/>
    <property type="molecule type" value="Genomic_DNA"/>
</dbReference>
<dbReference type="Gene3D" id="3.40.50.10330">
    <property type="entry name" value="Probable inorganic polyphosphate/atp-NAD kinase, domain 1"/>
    <property type="match status" value="1"/>
</dbReference>
<dbReference type="GO" id="GO:0019674">
    <property type="term" value="P:NAD+ metabolic process"/>
    <property type="evidence" value="ECO:0007669"/>
    <property type="project" value="InterPro"/>
</dbReference>
<accession>A0A4P9ZPG0</accession>
<feature type="non-terminal residue" evidence="8">
    <location>
        <position position="326"/>
    </location>
</feature>
<dbReference type="GO" id="GO:0003951">
    <property type="term" value="F:NAD+ kinase activity"/>
    <property type="evidence" value="ECO:0007669"/>
    <property type="project" value="InterPro"/>
</dbReference>
<evidence type="ECO:0000313" key="8">
    <source>
        <dbReference type="EMBL" id="RKP35197.1"/>
    </source>
</evidence>
<dbReference type="InterPro" id="IPR017438">
    <property type="entry name" value="ATP-NAD_kinase_N"/>
</dbReference>
<sequence length="326" mass="35703">LKWLGPPRTALIIKKPKDHGTNLALIEMARWIKDNHPQLNVVLERGVCESLAHELPGVYVIPEVEEYTRVVDFVITLGGDGTVLHLASLFPREMPPIVSFSMGTLGFLLPFHVDHFRPVLTRLLQGADITMLLRMRLVCSMHQADGTPIIPPTEESENEGGGGALAIPSDHPPHHVIMNEVHVHRGRFPHLTSIDCFVDQEFLTNAVADGLIVGTPTGSTAYSLSAGGPIVHPALDSLLLTPICPRSLSFRTILLPPYSVVQLKITAASRGTADVSLDGREVATLQVGQYLEVRASQYPVPCVNRVGHNVDWARDLNGLLKFNQNF</sequence>
<evidence type="ECO:0000256" key="1">
    <source>
        <dbReference type="ARBA" id="ARBA00010995"/>
    </source>
</evidence>
<dbReference type="HAMAP" id="MF_00361">
    <property type="entry name" value="NAD_kinase"/>
    <property type="match status" value="1"/>
</dbReference>
<dbReference type="PANTHER" id="PTHR20275:SF26">
    <property type="entry name" value="NADH KINASE POS5, MITOCHONDRIAL"/>
    <property type="match status" value="1"/>
</dbReference>
<reference evidence="9" key="1">
    <citation type="journal article" date="2018" name="Nat. Microbiol.">
        <title>Leveraging single-cell genomics to expand the fungal tree of life.</title>
        <authorList>
            <person name="Ahrendt S.R."/>
            <person name="Quandt C.A."/>
            <person name="Ciobanu D."/>
            <person name="Clum A."/>
            <person name="Salamov A."/>
            <person name="Andreopoulos B."/>
            <person name="Cheng J.F."/>
            <person name="Woyke T."/>
            <person name="Pelin A."/>
            <person name="Henrissat B."/>
            <person name="Reynolds N.K."/>
            <person name="Benny G.L."/>
            <person name="Smith M.E."/>
            <person name="James T.Y."/>
            <person name="Grigoriev I.V."/>
        </authorList>
    </citation>
    <scope>NUCLEOTIDE SEQUENCE [LARGE SCALE GENOMIC DNA]</scope>
    <source>
        <strain evidence="9">RSA 468</strain>
    </source>
</reference>
<dbReference type="InterPro" id="IPR017437">
    <property type="entry name" value="ATP-NAD_kinase_PpnK-typ_C"/>
</dbReference>
<dbReference type="AlphaFoldDB" id="A0A4P9ZPG0"/>
<name>A0A4P9ZPG0_9FUNG</name>
<dbReference type="Pfam" id="PF01513">
    <property type="entry name" value="NAD_kinase"/>
    <property type="match status" value="1"/>
</dbReference>
<dbReference type="SUPFAM" id="SSF111331">
    <property type="entry name" value="NAD kinase/diacylglycerol kinase-like"/>
    <property type="match status" value="1"/>
</dbReference>
<proteinExistence type="inferred from homology"/>
<dbReference type="Gene3D" id="2.60.200.30">
    <property type="entry name" value="Probable inorganic polyphosphate/atp-NAD kinase, domain 2"/>
    <property type="match status" value="1"/>
</dbReference>
<comment type="similarity">
    <text evidence="1">Belongs to the NAD kinase family.</text>
</comment>
<evidence type="ECO:0000256" key="4">
    <source>
        <dbReference type="ARBA" id="ARBA00022777"/>
    </source>
</evidence>
<feature type="non-terminal residue" evidence="8">
    <location>
        <position position="1"/>
    </location>
</feature>